<accession>A0A9N9XHX9</accession>
<dbReference type="SMART" id="SM00848">
    <property type="entry name" value="Inhibitor_I29"/>
    <property type="match status" value="1"/>
</dbReference>
<evidence type="ECO:0000256" key="1">
    <source>
        <dbReference type="SAM" id="SignalP"/>
    </source>
</evidence>
<dbReference type="EMBL" id="OU898284">
    <property type="protein sequence ID" value="CAG9840181.1"/>
    <property type="molecule type" value="Genomic_DNA"/>
</dbReference>
<keyword evidence="4" id="KW-1185">Reference proteome</keyword>
<dbReference type="SUPFAM" id="SSF54001">
    <property type="entry name" value="Cysteine proteinases"/>
    <property type="match status" value="1"/>
</dbReference>
<evidence type="ECO:0000259" key="2">
    <source>
        <dbReference type="SMART" id="SM00848"/>
    </source>
</evidence>
<dbReference type="Gene3D" id="1.10.287.2250">
    <property type="match status" value="1"/>
</dbReference>
<feature type="chain" id="PRO_5040245544" description="Cathepsin propeptide inhibitor domain-containing protein" evidence="1">
    <location>
        <begin position="18"/>
        <end position="104"/>
    </location>
</feature>
<gene>
    <name evidence="3" type="ORF">DIABBA_LOCUS12857</name>
</gene>
<keyword evidence="1" id="KW-0732">Signal</keyword>
<name>A0A9N9XHX9_DIABA</name>
<reference evidence="3" key="1">
    <citation type="submission" date="2022-01" db="EMBL/GenBank/DDBJ databases">
        <authorList>
            <person name="King R."/>
        </authorList>
    </citation>
    <scope>NUCLEOTIDE SEQUENCE</scope>
</reference>
<dbReference type="Proteomes" id="UP001153709">
    <property type="component" value="Chromosome 9"/>
</dbReference>
<dbReference type="Pfam" id="PF08246">
    <property type="entry name" value="Inhibitor_I29"/>
    <property type="match status" value="1"/>
</dbReference>
<protein>
    <recommendedName>
        <fullName evidence="2">Cathepsin propeptide inhibitor domain-containing protein</fullName>
    </recommendedName>
</protein>
<dbReference type="OrthoDB" id="5855924at2759"/>
<dbReference type="InterPro" id="IPR013201">
    <property type="entry name" value="Prot_inhib_I29"/>
</dbReference>
<organism evidence="3 4">
    <name type="scientific">Diabrotica balteata</name>
    <name type="common">Banded cucumber beetle</name>
    <dbReference type="NCBI Taxonomy" id="107213"/>
    <lineage>
        <taxon>Eukaryota</taxon>
        <taxon>Metazoa</taxon>
        <taxon>Ecdysozoa</taxon>
        <taxon>Arthropoda</taxon>
        <taxon>Hexapoda</taxon>
        <taxon>Insecta</taxon>
        <taxon>Pterygota</taxon>
        <taxon>Neoptera</taxon>
        <taxon>Endopterygota</taxon>
        <taxon>Coleoptera</taxon>
        <taxon>Polyphaga</taxon>
        <taxon>Cucujiformia</taxon>
        <taxon>Chrysomeloidea</taxon>
        <taxon>Chrysomelidae</taxon>
        <taxon>Galerucinae</taxon>
        <taxon>Diabroticina</taxon>
        <taxon>Diabroticites</taxon>
        <taxon>Diabrotica</taxon>
    </lineage>
</organism>
<proteinExistence type="predicted"/>
<evidence type="ECO:0000313" key="4">
    <source>
        <dbReference type="Proteomes" id="UP001153709"/>
    </source>
</evidence>
<sequence length="104" mass="12297">MLCKIFLFALFLAVVVAQVPDPDETAEEAWPKYKEKFNKSYDEAEDAMRFALFKERFYKIIEHNKKYDAGEVSWREGLNEFTDWTEEQRENLEGLLPPVEKDAV</sequence>
<evidence type="ECO:0000313" key="3">
    <source>
        <dbReference type="EMBL" id="CAG9840181.1"/>
    </source>
</evidence>
<feature type="domain" description="Cathepsin propeptide inhibitor" evidence="2">
    <location>
        <begin position="30"/>
        <end position="89"/>
    </location>
</feature>
<dbReference type="AlphaFoldDB" id="A0A9N9XHX9"/>
<feature type="signal peptide" evidence="1">
    <location>
        <begin position="1"/>
        <end position="17"/>
    </location>
</feature>
<dbReference type="InterPro" id="IPR038765">
    <property type="entry name" value="Papain-like_cys_pep_sf"/>
</dbReference>